<dbReference type="AlphaFoldDB" id="A0A164MTT9"/>
<accession>A0A164MTT9</accession>
<feature type="non-terminal residue" evidence="1">
    <location>
        <position position="1"/>
    </location>
</feature>
<dbReference type="Proteomes" id="UP000076722">
    <property type="component" value="Unassembled WGS sequence"/>
</dbReference>
<gene>
    <name evidence="1" type="ORF">SISNIDRAFT_420140</name>
</gene>
<sequence length="176" mass="20440">FCATADARFGPITTLRRDGKVKHIPWKAFKLTDADWERVGQLVEILKDAQRIQQVFSSDQLPTLWRAIPAIERLQTAWEKKVEDPKFSLYAPGIVKALNKIAKYYCDFDKHPVFVLAIFLHPYYKLKYIAQQWGGAEEQAEEMARGNPDAKNWVAEAERIIKEAVSFLLYRLKLRD</sequence>
<organism evidence="1 2">
    <name type="scientific">Sistotremastrum niveocremeum HHB9708</name>
    <dbReference type="NCBI Taxonomy" id="1314777"/>
    <lineage>
        <taxon>Eukaryota</taxon>
        <taxon>Fungi</taxon>
        <taxon>Dikarya</taxon>
        <taxon>Basidiomycota</taxon>
        <taxon>Agaricomycotina</taxon>
        <taxon>Agaricomycetes</taxon>
        <taxon>Sistotremastrales</taxon>
        <taxon>Sistotremastraceae</taxon>
        <taxon>Sertulicium</taxon>
        <taxon>Sertulicium niveocremeum</taxon>
    </lineage>
</organism>
<keyword evidence="2" id="KW-1185">Reference proteome</keyword>
<evidence type="ECO:0000313" key="1">
    <source>
        <dbReference type="EMBL" id="KZS87028.1"/>
    </source>
</evidence>
<evidence type="ECO:0000313" key="2">
    <source>
        <dbReference type="Proteomes" id="UP000076722"/>
    </source>
</evidence>
<protein>
    <submittedName>
        <fullName evidence="1">Uncharacterized protein</fullName>
    </submittedName>
</protein>
<reference evidence="1 2" key="1">
    <citation type="journal article" date="2016" name="Mol. Biol. Evol.">
        <title>Comparative Genomics of Early-Diverging Mushroom-Forming Fungi Provides Insights into the Origins of Lignocellulose Decay Capabilities.</title>
        <authorList>
            <person name="Nagy L.G."/>
            <person name="Riley R."/>
            <person name="Tritt A."/>
            <person name="Adam C."/>
            <person name="Daum C."/>
            <person name="Floudas D."/>
            <person name="Sun H."/>
            <person name="Yadav J.S."/>
            <person name="Pangilinan J."/>
            <person name="Larsson K.H."/>
            <person name="Matsuura K."/>
            <person name="Barry K."/>
            <person name="Labutti K."/>
            <person name="Kuo R."/>
            <person name="Ohm R.A."/>
            <person name="Bhattacharya S.S."/>
            <person name="Shirouzu T."/>
            <person name="Yoshinaga Y."/>
            <person name="Martin F.M."/>
            <person name="Grigoriev I.V."/>
            <person name="Hibbett D.S."/>
        </authorList>
    </citation>
    <scope>NUCLEOTIDE SEQUENCE [LARGE SCALE GENOMIC DNA]</scope>
    <source>
        <strain evidence="1 2">HHB9708</strain>
    </source>
</reference>
<name>A0A164MTT9_9AGAM</name>
<dbReference type="OrthoDB" id="2792146at2759"/>
<dbReference type="SUPFAM" id="SSF53098">
    <property type="entry name" value="Ribonuclease H-like"/>
    <property type="match status" value="1"/>
</dbReference>
<dbReference type="EMBL" id="KV419459">
    <property type="protein sequence ID" value="KZS87028.1"/>
    <property type="molecule type" value="Genomic_DNA"/>
</dbReference>
<dbReference type="InterPro" id="IPR012337">
    <property type="entry name" value="RNaseH-like_sf"/>
</dbReference>
<proteinExistence type="predicted"/>